<gene>
    <name evidence="3" type="ORF">THAOC_33737</name>
</gene>
<evidence type="ECO:0000313" key="4">
    <source>
        <dbReference type="Proteomes" id="UP000266841"/>
    </source>
</evidence>
<sequence length="155" mass="17158">MRQRFVFFSAIIILVSNRSSAFLPRRCLLLAVAGMSTEKEENSAASSCAAANDDTKDEAEVLKLPEATNDPSIPSIQLGETISFQEMGPVIINTDGTTRSIDNWDQMSKHEQEVAWKRISKRNEQRRKALLAQEQEQNAGEGSNGSQQGQQDTKS</sequence>
<name>K0R4L3_THAOC</name>
<dbReference type="Proteomes" id="UP000266841">
    <property type="component" value="Unassembled WGS sequence"/>
</dbReference>
<dbReference type="OMA" id="GETEHLN"/>
<evidence type="ECO:0000256" key="2">
    <source>
        <dbReference type="SAM" id="SignalP"/>
    </source>
</evidence>
<proteinExistence type="predicted"/>
<keyword evidence="4" id="KW-1185">Reference proteome</keyword>
<dbReference type="eggNOG" id="ENOG502QZ35">
    <property type="taxonomic scope" value="Eukaryota"/>
</dbReference>
<feature type="chain" id="PRO_5003838864" description="Secreted protein" evidence="2">
    <location>
        <begin position="22"/>
        <end position="155"/>
    </location>
</feature>
<evidence type="ECO:0008006" key="5">
    <source>
        <dbReference type="Google" id="ProtNLM"/>
    </source>
</evidence>
<dbReference type="EMBL" id="AGNL01046865">
    <property type="protein sequence ID" value="EJK47535.1"/>
    <property type="molecule type" value="Genomic_DNA"/>
</dbReference>
<accession>K0R4L3</accession>
<organism evidence="3 4">
    <name type="scientific">Thalassiosira oceanica</name>
    <name type="common">Marine diatom</name>
    <dbReference type="NCBI Taxonomy" id="159749"/>
    <lineage>
        <taxon>Eukaryota</taxon>
        <taxon>Sar</taxon>
        <taxon>Stramenopiles</taxon>
        <taxon>Ochrophyta</taxon>
        <taxon>Bacillariophyta</taxon>
        <taxon>Coscinodiscophyceae</taxon>
        <taxon>Thalassiosirophycidae</taxon>
        <taxon>Thalassiosirales</taxon>
        <taxon>Thalassiosiraceae</taxon>
        <taxon>Thalassiosira</taxon>
    </lineage>
</organism>
<dbReference type="OrthoDB" id="4590138at2759"/>
<feature type="compositionally biased region" description="Low complexity" evidence="1">
    <location>
        <begin position="137"/>
        <end position="155"/>
    </location>
</feature>
<evidence type="ECO:0000256" key="1">
    <source>
        <dbReference type="SAM" id="MobiDB-lite"/>
    </source>
</evidence>
<protein>
    <recommendedName>
        <fullName evidence="5">Secreted protein</fullName>
    </recommendedName>
</protein>
<feature type="signal peptide" evidence="2">
    <location>
        <begin position="1"/>
        <end position="21"/>
    </location>
</feature>
<dbReference type="PANTHER" id="PTHR39474">
    <property type="entry name" value="UNNAMED PRODUCT"/>
    <property type="match status" value="1"/>
</dbReference>
<dbReference type="AlphaFoldDB" id="K0R4L3"/>
<keyword evidence="2" id="KW-0732">Signal</keyword>
<feature type="region of interest" description="Disordered" evidence="1">
    <location>
        <begin position="124"/>
        <end position="155"/>
    </location>
</feature>
<comment type="caution">
    <text evidence="3">The sequence shown here is derived from an EMBL/GenBank/DDBJ whole genome shotgun (WGS) entry which is preliminary data.</text>
</comment>
<dbReference type="PANTHER" id="PTHR39474:SF1">
    <property type="entry name" value="FUNGAL SPECIFIC TRANSCRIPTION FACTOR"/>
    <property type="match status" value="1"/>
</dbReference>
<evidence type="ECO:0000313" key="3">
    <source>
        <dbReference type="EMBL" id="EJK47535.1"/>
    </source>
</evidence>
<reference evidence="3 4" key="1">
    <citation type="journal article" date="2012" name="Genome Biol.">
        <title>Genome and low-iron response of an oceanic diatom adapted to chronic iron limitation.</title>
        <authorList>
            <person name="Lommer M."/>
            <person name="Specht M."/>
            <person name="Roy A.S."/>
            <person name="Kraemer L."/>
            <person name="Andreson R."/>
            <person name="Gutowska M.A."/>
            <person name="Wolf J."/>
            <person name="Bergner S.V."/>
            <person name="Schilhabel M.B."/>
            <person name="Klostermeier U.C."/>
            <person name="Beiko R.G."/>
            <person name="Rosenstiel P."/>
            <person name="Hippler M."/>
            <person name="Laroche J."/>
        </authorList>
    </citation>
    <scope>NUCLEOTIDE SEQUENCE [LARGE SCALE GENOMIC DNA]</scope>
    <source>
        <strain evidence="3 4">CCMP1005</strain>
    </source>
</reference>